<dbReference type="RefSeq" id="WP_262708946.1">
    <property type="nucleotide sequence ID" value="NZ_SNYH01000001.1"/>
</dbReference>
<proteinExistence type="predicted"/>
<evidence type="ECO:0000313" key="2">
    <source>
        <dbReference type="Proteomes" id="UP000295390"/>
    </source>
</evidence>
<name>A0A4R6TPY3_9FLAO</name>
<gene>
    <name evidence="1" type="ORF">DFQ07_0692</name>
</gene>
<accession>A0A4R6TPY3</accession>
<organism evidence="1 2">
    <name type="scientific">Tenacibaculum caenipelagi</name>
    <dbReference type="NCBI Taxonomy" id="1325435"/>
    <lineage>
        <taxon>Bacteria</taxon>
        <taxon>Pseudomonadati</taxon>
        <taxon>Bacteroidota</taxon>
        <taxon>Flavobacteriia</taxon>
        <taxon>Flavobacteriales</taxon>
        <taxon>Flavobacteriaceae</taxon>
        <taxon>Tenacibaculum</taxon>
    </lineage>
</organism>
<dbReference type="AlphaFoldDB" id="A0A4R6TPY3"/>
<evidence type="ECO:0000313" key="1">
    <source>
        <dbReference type="EMBL" id="TDQ30349.1"/>
    </source>
</evidence>
<dbReference type="EMBL" id="SNYH01000001">
    <property type="protein sequence ID" value="TDQ30349.1"/>
    <property type="molecule type" value="Genomic_DNA"/>
</dbReference>
<protein>
    <submittedName>
        <fullName evidence="1">Uncharacterized protein</fullName>
    </submittedName>
</protein>
<dbReference type="Proteomes" id="UP000295390">
    <property type="component" value="Unassembled WGS sequence"/>
</dbReference>
<keyword evidence="2" id="KW-1185">Reference proteome</keyword>
<reference evidence="1 2" key="1">
    <citation type="submission" date="2019-03" db="EMBL/GenBank/DDBJ databases">
        <title>Genomic Encyclopedia of Type Strains, Phase III (KMG-III): the genomes of soil and plant-associated and newly described type strains.</title>
        <authorList>
            <person name="Whitman W."/>
        </authorList>
    </citation>
    <scope>NUCLEOTIDE SEQUENCE [LARGE SCALE GENOMIC DNA]</scope>
    <source>
        <strain evidence="1 2">CECT 8283</strain>
    </source>
</reference>
<sequence length="40" mass="4756">MFFEFDVNFYGIEGFKINKFYITNKELEKLEIHDCGDFGG</sequence>
<comment type="caution">
    <text evidence="1">The sequence shown here is derived from an EMBL/GenBank/DDBJ whole genome shotgun (WGS) entry which is preliminary data.</text>
</comment>